<evidence type="ECO:0008006" key="4">
    <source>
        <dbReference type="Google" id="ProtNLM"/>
    </source>
</evidence>
<feature type="chain" id="PRO_5047515334" description="Matrixin" evidence="1">
    <location>
        <begin position="22"/>
        <end position="815"/>
    </location>
</feature>
<feature type="signal peptide" evidence="1">
    <location>
        <begin position="1"/>
        <end position="21"/>
    </location>
</feature>
<evidence type="ECO:0000256" key="1">
    <source>
        <dbReference type="SAM" id="SignalP"/>
    </source>
</evidence>
<name>A0ABM7DAQ1_9GAMM</name>
<keyword evidence="3" id="KW-1185">Reference proteome</keyword>
<dbReference type="SUPFAM" id="SSF55486">
    <property type="entry name" value="Metalloproteases ('zincins'), catalytic domain"/>
    <property type="match status" value="1"/>
</dbReference>
<keyword evidence="1" id="KW-0732">Signal</keyword>
<dbReference type="Gene3D" id="3.40.390.10">
    <property type="entry name" value="Collagenase (Catalytic Domain)"/>
    <property type="match status" value="1"/>
</dbReference>
<dbReference type="InterPro" id="IPR024079">
    <property type="entry name" value="MetalloPept_cat_dom_sf"/>
</dbReference>
<proteinExistence type="predicted"/>
<evidence type="ECO:0000313" key="3">
    <source>
        <dbReference type="Proteomes" id="UP000278437"/>
    </source>
</evidence>
<protein>
    <recommendedName>
        <fullName evidence="4">Matrixin</fullName>
    </recommendedName>
</protein>
<dbReference type="Proteomes" id="UP000278437">
    <property type="component" value="Chromosome"/>
</dbReference>
<accession>A0ABM7DAQ1</accession>
<dbReference type="EMBL" id="CP020373">
    <property type="protein sequence ID" value="AZQ10674.1"/>
    <property type="molecule type" value="Genomic_DNA"/>
</dbReference>
<dbReference type="RefSeq" id="WP_126167026.1">
    <property type="nucleotide sequence ID" value="NZ_CP020373.1"/>
</dbReference>
<sequence>MKIKQLSVAIIGLLSAGTALAAGPLLTTDDGTPTPLLWDTSKGAIPVYVDGGNAFTYDYDGSVFLSIERAQEITQFAFDQWNNVETSTFRAEIAGTIEQQTGIADVTGANAAEIYTKENGYGFWVLYDTDGSILEDFFGVPKTAVLGIAFPEIADANNVIIEATAVLNGWNVYVNDTEGNQVAGVFTHEFGHAINLSHSQTNGQLGYISNTFAPLYPGVAGCGVEPIHAYNWPDWYGPTNPADPEIIETMFPFISHNGAGGVAQSTVNVLDDKVAISNLYPTEAYKTGFGSIEGTLRLKDGQTEYSGVNIIARNLNNPLMDAVSAQSGYLTQGKVGPDGYFKINGLTPGQSYVLYTEEINVGGYPTQQMPIVSVAEYWNENEGSNPVSDNKCDFTPIVAEAGKTKQADLTFNGYDDGVNFRPIVNAFLTDLAKNGRSSMGTIMGYGFTWDENKGFEMLPDYVTVDTGRMNRNGTKLLVNSDHDRNGVSEPAIWSDSKGVMPLGDFTGNSCGGSSQSGTQAASAWDIDDAGNTVVGLAYKDVDNNGMCYEYDKGELVPFIWTPKKGMHELDTRNVDWSWSSWVRAHAVSGNGEVVMGSLDGWEAVAWVNEGPMINLYQQVGAIEANAASYDGKQVALGTLQGNVMMWDHSKSGDAAFTDMGGLKWCEDVPFMLWGQNACEEMGSDWVHSLFGEYAGLVPFDMSDNGDVIVGRAGDFWAGFVGAIYIKELGWMTLDEFFSKQGVMEALNTSMNNPLSLSASGSKMVGGIAGAMVSYHVDMSEVYVCENGQSVKTGFPNGLINKVKSGATFGRCEHLD</sequence>
<reference evidence="3" key="1">
    <citation type="submission" date="2017-03" db="EMBL/GenBank/DDBJ databases">
        <title>Full genome sequence of a non-lethal Shewanella isolate that potentiates virulence of Vibio parahaemolyticus causing acute hepatopancreatic necrosis disease (AHPND) in shrimp.</title>
        <authorList>
            <person name="Prachumwat A."/>
            <person name="Sritunyalucksana K."/>
        </authorList>
    </citation>
    <scope>NUCLEOTIDE SEQUENCE [LARGE SCALE GENOMIC DNA]</scope>
    <source>
        <strain evidence="3">TH2012</strain>
    </source>
</reference>
<organism evidence="2 3">
    <name type="scientific">Shewanella khirikhana</name>
    <dbReference type="NCBI Taxonomy" id="1965282"/>
    <lineage>
        <taxon>Bacteria</taxon>
        <taxon>Pseudomonadati</taxon>
        <taxon>Pseudomonadota</taxon>
        <taxon>Gammaproteobacteria</taxon>
        <taxon>Alteromonadales</taxon>
        <taxon>Shewanellaceae</taxon>
        <taxon>Shewanella</taxon>
    </lineage>
</organism>
<dbReference type="SUPFAM" id="SSF117289">
    <property type="entry name" value="Nucleoporin domain"/>
    <property type="match status" value="1"/>
</dbReference>
<evidence type="ECO:0000313" key="2">
    <source>
        <dbReference type="EMBL" id="AZQ10674.1"/>
    </source>
</evidence>
<gene>
    <name evidence="2" type="ORF">STH12_01565</name>
</gene>